<feature type="region of interest" description="Disordered" evidence="1">
    <location>
        <begin position="1"/>
        <end position="51"/>
    </location>
</feature>
<proteinExistence type="predicted"/>
<protein>
    <submittedName>
        <fullName evidence="2">Uncharacterized protein</fullName>
    </submittedName>
</protein>
<feature type="compositionally biased region" description="Low complexity" evidence="1">
    <location>
        <begin position="27"/>
        <end position="51"/>
    </location>
</feature>
<feature type="compositionally biased region" description="Polar residues" evidence="1">
    <location>
        <begin position="8"/>
        <end position="17"/>
    </location>
</feature>
<accession>A0A2A9NEN3</accession>
<evidence type="ECO:0000256" key="1">
    <source>
        <dbReference type="SAM" id="MobiDB-lite"/>
    </source>
</evidence>
<gene>
    <name evidence="2" type="ORF">AMATHDRAFT_70634</name>
</gene>
<dbReference type="AlphaFoldDB" id="A0A2A9NEN3"/>
<name>A0A2A9NEN3_9AGAR</name>
<keyword evidence="3" id="KW-1185">Reference proteome</keyword>
<organism evidence="2 3">
    <name type="scientific">Amanita thiersii Skay4041</name>
    <dbReference type="NCBI Taxonomy" id="703135"/>
    <lineage>
        <taxon>Eukaryota</taxon>
        <taxon>Fungi</taxon>
        <taxon>Dikarya</taxon>
        <taxon>Basidiomycota</taxon>
        <taxon>Agaricomycotina</taxon>
        <taxon>Agaricomycetes</taxon>
        <taxon>Agaricomycetidae</taxon>
        <taxon>Agaricales</taxon>
        <taxon>Pluteineae</taxon>
        <taxon>Amanitaceae</taxon>
        <taxon>Amanita</taxon>
    </lineage>
</organism>
<reference evidence="2 3" key="1">
    <citation type="submission" date="2014-02" db="EMBL/GenBank/DDBJ databases">
        <title>Transposable element dynamics among asymbiotic and ectomycorrhizal Amanita fungi.</title>
        <authorList>
            <consortium name="DOE Joint Genome Institute"/>
            <person name="Hess J."/>
            <person name="Skrede I."/>
            <person name="Wolfe B."/>
            <person name="LaButti K."/>
            <person name="Ohm R.A."/>
            <person name="Grigoriev I.V."/>
            <person name="Pringle A."/>
        </authorList>
    </citation>
    <scope>NUCLEOTIDE SEQUENCE [LARGE SCALE GENOMIC DNA]</scope>
    <source>
        <strain evidence="2 3">SKay4041</strain>
    </source>
</reference>
<dbReference type="EMBL" id="KZ302235">
    <property type="protein sequence ID" value="PFH46103.1"/>
    <property type="molecule type" value="Genomic_DNA"/>
</dbReference>
<dbReference type="Proteomes" id="UP000242287">
    <property type="component" value="Unassembled WGS sequence"/>
</dbReference>
<sequence>MSGGFSIGDSNIFQGDNNKYGHQGSFNETKTSNSHNSNTTNNNNITSRGSL</sequence>
<evidence type="ECO:0000313" key="3">
    <source>
        <dbReference type="Proteomes" id="UP000242287"/>
    </source>
</evidence>
<evidence type="ECO:0000313" key="2">
    <source>
        <dbReference type="EMBL" id="PFH46103.1"/>
    </source>
</evidence>